<keyword evidence="3" id="KW-0964">Secreted</keyword>
<reference evidence="7" key="1">
    <citation type="submission" date="2023-07" db="EMBL/GenBank/DDBJ databases">
        <title>Genome sequencing of Purple Non-Sulfur Bacteria from various extreme environments.</title>
        <authorList>
            <person name="Mayer M."/>
        </authorList>
    </citation>
    <scope>NUCLEOTIDE SEQUENCE [LARGE SCALE GENOMIC DNA]</scope>
    <source>
        <strain evidence="7">DSM 17935</strain>
    </source>
</reference>
<comment type="subcellular location">
    <subcellularLocation>
        <location evidence="3">Secreted</location>
    </subcellularLocation>
    <subcellularLocation>
        <location evidence="3">Bacterial flagellum</location>
    </subcellularLocation>
</comment>
<dbReference type="EMBL" id="JAOQNS010000007">
    <property type="protein sequence ID" value="MCW2308312.1"/>
    <property type="molecule type" value="Genomic_DNA"/>
</dbReference>
<proteinExistence type="inferred from homology"/>
<evidence type="ECO:0000256" key="1">
    <source>
        <dbReference type="ARBA" id="ARBA00005709"/>
    </source>
</evidence>
<accession>A0ABT3HD22</accession>
<dbReference type="PANTHER" id="PTHR42792:SF2">
    <property type="entry name" value="FLAGELLIN"/>
    <property type="match status" value="1"/>
</dbReference>
<protein>
    <recommendedName>
        <fullName evidence="3">Flagellin</fullName>
    </recommendedName>
</protein>
<dbReference type="InterPro" id="IPR001492">
    <property type="entry name" value="Flagellin"/>
</dbReference>
<comment type="function">
    <text evidence="3">Flagellin is the subunit protein which polymerizes to form the filaments of bacterial flagella.</text>
</comment>
<sequence>MSSEITLSAGVRQNLLSLQNTADMMATTQSRLATGKKVNSALDNPTNFFTSQSLNNRASDLSSLLDSMSNGMKTLEAADNGLTSMTNTLESMQSTLRQARQDKSFEKTSFTVDVGTSPAGTETLSLSDGAIGSTAVDIALTESTGTFTGSGFSALDFDSNADDSYAGTLDFDVSLDGATAQSVAITASDADTLSLTLDGGSAVTFDVADVEAVTADELADAVNALFDAESVAITASTDGGELVLTADTASSSDVASVAVSNVAETLAGASDSGLAGGAESLTNVTAKTVDTLVSEINASSSLDDKVRASNDNGSLRIENQSTNDLTVTGVTSGTIDGGTGTDTIGGNEVRSDLATQFNDLRDQLDKLSDDSSFNGINLLQGDLLTITFNETSTSTLDIQSEDGETINSAYLGLSTIDADALDSDTDIDTLISTVKSALGTIRSQASTFGSNLSMVENREDFTKNMINTLETGADDLVLADTNEEAANMLALQTRQQLSSTALSLASQADQAVLRLF</sequence>
<evidence type="ECO:0000259" key="5">
    <source>
        <dbReference type="Pfam" id="PF00700"/>
    </source>
</evidence>
<comment type="caution">
    <text evidence="6">The sequence shown here is derived from an EMBL/GenBank/DDBJ whole genome shotgun (WGS) entry which is preliminary data.</text>
</comment>
<evidence type="ECO:0000256" key="3">
    <source>
        <dbReference type="RuleBase" id="RU362073"/>
    </source>
</evidence>
<dbReference type="SUPFAM" id="SSF64518">
    <property type="entry name" value="Phase 1 flagellin"/>
    <property type="match status" value="2"/>
</dbReference>
<dbReference type="Proteomes" id="UP001209755">
    <property type="component" value="Unassembled WGS sequence"/>
</dbReference>
<evidence type="ECO:0000313" key="7">
    <source>
        <dbReference type="Proteomes" id="UP001209755"/>
    </source>
</evidence>
<keyword evidence="2 3" id="KW-0975">Bacterial flagellum</keyword>
<dbReference type="Gene3D" id="1.20.1330.10">
    <property type="entry name" value="f41 fragment of flagellin, N-terminal domain"/>
    <property type="match status" value="1"/>
</dbReference>
<gene>
    <name evidence="6" type="ORF">M2319_002654</name>
</gene>
<dbReference type="InterPro" id="IPR046358">
    <property type="entry name" value="Flagellin_C"/>
</dbReference>
<name>A0ABT3HD22_9HYPH</name>
<organism evidence="6 7">
    <name type="scientific">Rhodobium gokarnense</name>
    <dbReference type="NCBI Taxonomy" id="364296"/>
    <lineage>
        <taxon>Bacteria</taxon>
        <taxon>Pseudomonadati</taxon>
        <taxon>Pseudomonadota</taxon>
        <taxon>Alphaproteobacteria</taxon>
        <taxon>Hyphomicrobiales</taxon>
        <taxon>Rhodobiaceae</taxon>
        <taxon>Rhodobium</taxon>
    </lineage>
</organism>
<comment type="similarity">
    <text evidence="1 3">Belongs to the bacterial flagellin family.</text>
</comment>
<feature type="domain" description="Flagellin N-terminal" evidence="4">
    <location>
        <begin position="14"/>
        <end position="104"/>
    </location>
</feature>
<feature type="domain" description="Flagellin C-terminal" evidence="5">
    <location>
        <begin position="432"/>
        <end position="516"/>
    </location>
</feature>
<dbReference type="PANTHER" id="PTHR42792">
    <property type="entry name" value="FLAGELLIN"/>
    <property type="match status" value="1"/>
</dbReference>
<dbReference type="Pfam" id="PF00700">
    <property type="entry name" value="Flagellin_C"/>
    <property type="match status" value="1"/>
</dbReference>
<dbReference type="InterPro" id="IPR001029">
    <property type="entry name" value="Flagellin_N"/>
</dbReference>
<evidence type="ECO:0000259" key="4">
    <source>
        <dbReference type="Pfam" id="PF00669"/>
    </source>
</evidence>
<dbReference type="RefSeq" id="WP_264601936.1">
    <property type="nucleotide sequence ID" value="NZ_JAOQNS010000007.1"/>
</dbReference>
<evidence type="ECO:0000313" key="6">
    <source>
        <dbReference type="EMBL" id="MCW2308312.1"/>
    </source>
</evidence>
<evidence type="ECO:0000256" key="2">
    <source>
        <dbReference type="ARBA" id="ARBA00023143"/>
    </source>
</evidence>
<dbReference type="Pfam" id="PF00669">
    <property type="entry name" value="Flagellin_N"/>
    <property type="match status" value="1"/>
</dbReference>
<keyword evidence="7" id="KW-1185">Reference proteome</keyword>